<dbReference type="InterPro" id="IPR042081">
    <property type="entry name" value="RNA_2'-PTrans_C"/>
</dbReference>
<keyword evidence="2" id="KW-0808">Transferase</keyword>
<protein>
    <submittedName>
        <fullName evidence="4">Uncharacterized protein</fullName>
    </submittedName>
</protein>
<dbReference type="GO" id="GO:0000215">
    <property type="term" value="F:tRNA 2'-phosphotransferase activity"/>
    <property type="evidence" value="ECO:0007669"/>
    <property type="project" value="TreeGrafter"/>
</dbReference>
<dbReference type="Pfam" id="PF01885">
    <property type="entry name" value="PTS_2-RNA"/>
    <property type="match status" value="1"/>
</dbReference>
<keyword evidence="5" id="KW-1185">Reference proteome</keyword>
<evidence type="ECO:0000256" key="2">
    <source>
        <dbReference type="ARBA" id="ARBA00022679"/>
    </source>
</evidence>
<name>A0A812UUV7_9DINO</name>
<reference evidence="4" key="1">
    <citation type="submission" date="2021-02" db="EMBL/GenBank/DDBJ databases">
        <authorList>
            <person name="Dougan E. K."/>
            <person name="Rhodes N."/>
            <person name="Thang M."/>
            <person name="Chan C."/>
        </authorList>
    </citation>
    <scope>NUCLEOTIDE SEQUENCE</scope>
</reference>
<proteinExistence type="inferred from homology"/>
<comment type="caution">
    <text evidence="4">The sequence shown here is derived from an EMBL/GenBank/DDBJ whole genome shotgun (WGS) entry which is preliminary data.</text>
</comment>
<organism evidence="4 5">
    <name type="scientific">Symbiodinium natans</name>
    <dbReference type="NCBI Taxonomy" id="878477"/>
    <lineage>
        <taxon>Eukaryota</taxon>
        <taxon>Sar</taxon>
        <taxon>Alveolata</taxon>
        <taxon>Dinophyceae</taxon>
        <taxon>Suessiales</taxon>
        <taxon>Symbiodiniaceae</taxon>
        <taxon>Symbiodinium</taxon>
    </lineage>
</organism>
<evidence type="ECO:0000256" key="3">
    <source>
        <dbReference type="ARBA" id="ARBA00023027"/>
    </source>
</evidence>
<dbReference type="PANTHER" id="PTHR12684:SF2">
    <property type="entry name" value="TRNA 2'-PHOSPHOTRANSFERASE 1"/>
    <property type="match status" value="1"/>
</dbReference>
<dbReference type="GO" id="GO:0006388">
    <property type="term" value="P:tRNA splicing, via endonucleolytic cleavage and ligation"/>
    <property type="evidence" value="ECO:0007669"/>
    <property type="project" value="TreeGrafter"/>
</dbReference>
<dbReference type="Gene3D" id="3.20.170.30">
    <property type="match status" value="1"/>
</dbReference>
<keyword evidence="3" id="KW-0520">NAD</keyword>
<dbReference type="EMBL" id="CAJNDS010002795">
    <property type="protein sequence ID" value="CAE7600198.1"/>
    <property type="molecule type" value="Genomic_DNA"/>
</dbReference>
<comment type="similarity">
    <text evidence="1">Belongs to the KptA/TPT1 family.</text>
</comment>
<evidence type="ECO:0000256" key="1">
    <source>
        <dbReference type="ARBA" id="ARBA00009836"/>
    </source>
</evidence>
<gene>
    <name evidence="4" type="ORF">SNAT2548_LOCUS34146</name>
</gene>
<evidence type="ECO:0000313" key="4">
    <source>
        <dbReference type="EMBL" id="CAE7600198.1"/>
    </source>
</evidence>
<evidence type="ECO:0000313" key="5">
    <source>
        <dbReference type="Proteomes" id="UP000604046"/>
    </source>
</evidence>
<dbReference type="OrthoDB" id="419694at2759"/>
<accession>A0A812UUV7</accession>
<dbReference type="PANTHER" id="PTHR12684">
    <property type="entry name" value="PUTATIVE PHOSPHOTRANSFERASE"/>
    <property type="match status" value="1"/>
</dbReference>
<dbReference type="AlphaFoldDB" id="A0A812UUV7"/>
<dbReference type="SUPFAM" id="SSF56399">
    <property type="entry name" value="ADP-ribosylation"/>
    <property type="match status" value="1"/>
</dbReference>
<dbReference type="InterPro" id="IPR002745">
    <property type="entry name" value="Ptrans_KptA/Tpt1"/>
</dbReference>
<dbReference type="Proteomes" id="UP000604046">
    <property type="component" value="Unassembled WGS sequence"/>
</dbReference>
<sequence length="174" mass="19755">MFLLSDKLEDDALVTWRALLQKVPGTSKERLLQVQQVARTNCDLVIYVNTAAAMRDGARFFQSTNGVILTQGFTGQLPPRYISEVRILDGGRDYTFSNLALPPPELSACCQRQRRQAPTQAATLRWLRAVTSRSDDDMVGHVSRNEHSALIYLRSWKPWAFAPPCLRERKLVHN</sequence>